<organism evidence="2 3">
    <name type="scientific">Adlercreutzia equolifaciens subsp. celatus</name>
    <dbReference type="NCBI Taxonomy" id="394340"/>
    <lineage>
        <taxon>Bacteria</taxon>
        <taxon>Bacillati</taxon>
        <taxon>Actinomycetota</taxon>
        <taxon>Coriobacteriia</taxon>
        <taxon>Eggerthellales</taxon>
        <taxon>Eggerthellaceae</taxon>
        <taxon>Adlercreutzia</taxon>
    </lineage>
</organism>
<feature type="compositionally biased region" description="Basic and acidic residues" evidence="1">
    <location>
        <begin position="61"/>
        <end position="74"/>
    </location>
</feature>
<evidence type="ECO:0000313" key="2">
    <source>
        <dbReference type="EMBL" id="RDC45552.1"/>
    </source>
</evidence>
<accession>A0A369P0L3</accession>
<reference evidence="2 3" key="1">
    <citation type="journal article" date="2018" name="Elife">
        <title>Discovery and characterization of a prevalent human gut bacterial enzyme sufficient for the inactivation of a family of plant toxins.</title>
        <authorList>
            <person name="Koppel N."/>
            <person name="Bisanz J.E."/>
            <person name="Pandelia M.E."/>
            <person name="Turnbaugh P.J."/>
            <person name="Balskus E.P."/>
        </authorList>
    </citation>
    <scope>NUCLEOTIDE SEQUENCE [LARGE SCALE GENOMIC DNA]</scope>
    <source>
        <strain evidence="2 3">OB21 GAM 11</strain>
    </source>
</reference>
<proteinExistence type="predicted"/>
<evidence type="ECO:0000313" key="3">
    <source>
        <dbReference type="Proteomes" id="UP000253805"/>
    </source>
</evidence>
<feature type="region of interest" description="Disordered" evidence="1">
    <location>
        <begin position="61"/>
        <end position="98"/>
    </location>
</feature>
<protein>
    <submittedName>
        <fullName evidence="2">Uncharacterized protein</fullName>
    </submittedName>
</protein>
<gene>
    <name evidence="2" type="ORF">C1850_04220</name>
</gene>
<name>A0A369P0L3_9ACTN</name>
<evidence type="ECO:0000256" key="1">
    <source>
        <dbReference type="SAM" id="MobiDB-lite"/>
    </source>
</evidence>
<dbReference type="Proteomes" id="UP000253805">
    <property type="component" value="Unassembled WGS sequence"/>
</dbReference>
<feature type="compositionally biased region" description="Basic residues" evidence="1">
    <location>
        <begin position="88"/>
        <end position="98"/>
    </location>
</feature>
<comment type="caution">
    <text evidence="2">The sequence shown here is derived from an EMBL/GenBank/DDBJ whole genome shotgun (WGS) entry which is preliminary data.</text>
</comment>
<sequence>MATYIAHYQSPKGSYERERGLFEFESDARAGTKANAHDARMKMLELFGASAVSWTIEKVERAGAAPAEKREKTTDGQLALDFRPPKPERKRKHSKGYW</sequence>
<dbReference type="EMBL" id="PPUT01000008">
    <property type="protein sequence ID" value="RDC45552.1"/>
    <property type="molecule type" value="Genomic_DNA"/>
</dbReference>
<dbReference type="GeneID" id="62677941"/>
<dbReference type="RefSeq" id="WP_022740210.1">
    <property type="nucleotide sequence ID" value="NZ_AP024470.1"/>
</dbReference>
<dbReference type="AlphaFoldDB" id="A0A369P0L3"/>